<feature type="compositionally biased region" description="Polar residues" evidence="2">
    <location>
        <begin position="524"/>
        <end position="535"/>
    </location>
</feature>
<evidence type="ECO:0000256" key="3">
    <source>
        <dbReference type="SAM" id="SignalP"/>
    </source>
</evidence>
<reference evidence="4 5" key="1">
    <citation type="journal article" date="2021" name="Sci. Rep.">
        <title>Genome sequencing of the multicellular alga Astrephomene provides insights into convergent evolution of germ-soma differentiation.</title>
        <authorList>
            <person name="Yamashita S."/>
            <person name="Yamamoto K."/>
            <person name="Matsuzaki R."/>
            <person name="Suzuki S."/>
            <person name="Yamaguchi H."/>
            <person name="Hirooka S."/>
            <person name="Minakuchi Y."/>
            <person name="Miyagishima S."/>
            <person name="Kawachi M."/>
            <person name="Toyoda A."/>
            <person name="Nozaki H."/>
        </authorList>
    </citation>
    <scope>NUCLEOTIDE SEQUENCE [LARGE SCALE GENOMIC DNA]</scope>
    <source>
        <strain evidence="4 5">NIES-4017</strain>
    </source>
</reference>
<dbReference type="AlphaFoldDB" id="A0AAD3E2I7"/>
<dbReference type="InterPro" id="IPR029033">
    <property type="entry name" value="His_PPase_superfam"/>
</dbReference>
<evidence type="ECO:0000256" key="1">
    <source>
        <dbReference type="ARBA" id="ARBA00005375"/>
    </source>
</evidence>
<keyword evidence="5" id="KW-1185">Reference proteome</keyword>
<organism evidence="4 5">
    <name type="scientific">Astrephomene gubernaculifera</name>
    <dbReference type="NCBI Taxonomy" id="47775"/>
    <lineage>
        <taxon>Eukaryota</taxon>
        <taxon>Viridiplantae</taxon>
        <taxon>Chlorophyta</taxon>
        <taxon>core chlorophytes</taxon>
        <taxon>Chlorophyceae</taxon>
        <taxon>CS clade</taxon>
        <taxon>Chlamydomonadales</taxon>
        <taxon>Astrephomenaceae</taxon>
        <taxon>Astrephomene</taxon>
    </lineage>
</organism>
<dbReference type="InterPro" id="IPR000560">
    <property type="entry name" value="His_Pase_clade-2"/>
</dbReference>
<feature type="chain" id="PRO_5042113103" description="Acid phosphatase" evidence="3">
    <location>
        <begin position="29"/>
        <end position="776"/>
    </location>
</feature>
<dbReference type="PROSITE" id="PS00616">
    <property type="entry name" value="HIS_ACID_PHOSPHAT_1"/>
    <property type="match status" value="1"/>
</dbReference>
<dbReference type="PANTHER" id="PTHR11567:SF207">
    <property type="entry name" value="LYSOPHOSPHATIDIC ACID PHOSPHATASE TYPE 6"/>
    <property type="match status" value="1"/>
</dbReference>
<comment type="caution">
    <text evidence="4">The sequence shown here is derived from an EMBL/GenBank/DDBJ whole genome shotgun (WGS) entry which is preliminary data.</text>
</comment>
<keyword evidence="3" id="KW-0732">Signal</keyword>
<evidence type="ECO:0000313" key="4">
    <source>
        <dbReference type="EMBL" id="GFR52541.1"/>
    </source>
</evidence>
<dbReference type="Proteomes" id="UP001054857">
    <property type="component" value="Unassembled WGS sequence"/>
</dbReference>
<dbReference type="Pfam" id="PF00328">
    <property type="entry name" value="His_Phos_2"/>
    <property type="match status" value="2"/>
</dbReference>
<feature type="compositionally biased region" description="Low complexity" evidence="2">
    <location>
        <begin position="583"/>
        <end position="606"/>
    </location>
</feature>
<dbReference type="Gene3D" id="3.40.50.1240">
    <property type="entry name" value="Phosphoglycerate mutase-like"/>
    <property type="match status" value="2"/>
</dbReference>
<dbReference type="PANTHER" id="PTHR11567">
    <property type="entry name" value="ACID PHOSPHATASE-RELATED"/>
    <property type="match status" value="1"/>
</dbReference>
<feature type="region of interest" description="Disordered" evidence="2">
    <location>
        <begin position="387"/>
        <end position="433"/>
    </location>
</feature>
<feature type="region of interest" description="Disordered" evidence="2">
    <location>
        <begin position="483"/>
        <end position="540"/>
    </location>
</feature>
<accession>A0AAD3E2I7</accession>
<gene>
    <name evidence="4" type="ORF">Agub_g15116</name>
</gene>
<feature type="signal peptide" evidence="3">
    <location>
        <begin position="1"/>
        <end position="28"/>
    </location>
</feature>
<evidence type="ECO:0000313" key="5">
    <source>
        <dbReference type="Proteomes" id="UP001054857"/>
    </source>
</evidence>
<protein>
    <recommendedName>
        <fullName evidence="6">Acid phosphatase</fullName>
    </recommendedName>
</protein>
<evidence type="ECO:0000256" key="2">
    <source>
        <dbReference type="SAM" id="MobiDB-lite"/>
    </source>
</evidence>
<dbReference type="InterPro" id="IPR033379">
    <property type="entry name" value="Acid_Pase_AS"/>
</dbReference>
<dbReference type="EMBL" id="BMAR01000066">
    <property type="protein sequence ID" value="GFR52541.1"/>
    <property type="molecule type" value="Genomic_DNA"/>
</dbReference>
<comment type="similarity">
    <text evidence="1">Belongs to the histidine acid phosphatase family.</text>
</comment>
<proteinExistence type="inferred from homology"/>
<dbReference type="GO" id="GO:0016791">
    <property type="term" value="F:phosphatase activity"/>
    <property type="evidence" value="ECO:0007669"/>
    <property type="project" value="TreeGrafter"/>
</dbReference>
<feature type="compositionally biased region" description="Low complexity" evidence="2">
    <location>
        <begin position="483"/>
        <end position="495"/>
    </location>
</feature>
<sequence>MASGWGPLAGVAAVLLLFSSLAWPSHQAQSISSTAQALLDPGVTRYDGFDPASASLKLVQVVFRHGARTPLNTIYRFPGTNWSHCPEHYPGVEVQLFDENGAPEPPPIIDMDTPVLPGGCRQGTLTSAGYGMALKLGAWLRHRYVDGHGSTGGFLPDLLTASTASTTSSRGSSSKGRRLATAAAAAAGAKGAGVAANAAGNGVADPSFELGRTGSRTDGVVRWDSAVASLRTTTIRRTVATLRGVVTGLWPGLAVATEEEGEEKDRRSGAPLPVAASVESLEIMYGNNRTCARLQPLYDAMQRDLNASDARDAELPRLNRLVAQALGLDQGQEVLWTKLYDVLAGMIADGQPLPPGATQEVLKVIWEQAERHEASIIGPGADLCASLGPGGDGAGEHEASTDPRVTDDEPDAGYSNRGSSFDPYNGAEGDAGSNGVISGSISSSARRRRCHEVLRLGIGLLLRRLLDNMEAAVAAIDEEAAASAGAGGAAAVDSSDGTRRSLRNQQQQGKQQQHKPSGSPAALTPTTLQTSSSRPHPSKLYLYSGHDSSVTPLLAVLGQPATAWPPFTANVVFELWQGPVADGSSSSKGGSKGGSSSSRGGSSSSKGGAGTGGGSRRYLRERVGEVAGGDVTGRRGLVGRKAVEEASGASEEGAVKGGGDAFTGVSKSSGYWVRILYNGKPLVIPLLSDAGGWLPLSVLRTRVFLPYAIRPEEHAEVCSRVDIRDLDSVQPPTGDWETKRKGKGKRREVREGWQDEESLSPARRAARERAMRHALL</sequence>
<feature type="compositionally biased region" description="Basic and acidic residues" evidence="2">
    <location>
        <begin position="394"/>
        <end position="407"/>
    </location>
</feature>
<dbReference type="InterPro" id="IPR050645">
    <property type="entry name" value="Histidine_acid_phosphatase"/>
</dbReference>
<feature type="region of interest" description="Disordered" evidence="2">
    <location>
        <begin position="728"/>
        <end position="764"/>
    </location>
</feature>
<name>A0AAD3E2I7_9CHLO</name>
<evidence type="ECO:0008006" key="6">
    <source>
        <dbReference type="Google" id="ProtNLM"/>
    </source>
</evidence>
<feature type="region of interest" description="Disordered" evidence="2">
    <location>
        <begin position="582"/>
        <end position="625"/>
    </location>
</feature>
<dbReference type="SUPFAM" id="SSF53254">
    <property type="entry name" value="Phosphoglycerate mutase-like"/>
    <property type="match status" value="2"/>
</dbReference>